<dbReference type="InterPro" id="IPR032629">
    <property type="entry name" value="DCB_dom"/>
</dbReference>
<dbReference type="Proteomes" id="UP001516464">
    <property type="component" value="Unassembled WGS sequence"/>
</dbReference>
<protein>
    <recommendedName>
        <fullName evidence="1">Mon2/Sec7/BIG1-like dimerisation and cyclophilin-binding domain-containing protein</fullName>
    </recommendedName>
</protein>
<dbReference type="Pfam" id="PF16213">
    <property type="entry name" value="DCB"/>
    <property type="match status" value="1"/>
</dbReference>
<name>A0ABQ7I278_9MICR</name>
<sequence length="1306" mass="152262">MLTIEKEELKKTVKEISIDLKKRNEIAYKECMHALATIDNIQSNELAIYLRENNQLLLPLIKALGYKSKVNTLSLNCIYLFLTNKIFNHTSINEIIDTINNNNHCFSTEDKMKVLQSVLYFMKEKDSFYGETMFLLFYTVFDYTTVKDIQIKTTAQAIAKHMVKIVLDRCNDPDNENQSLSSVYKEDAIKLLLLINHIIEQTIPQNLRMNHPTPMFGLELLEIFSKVPDMRDDISYIIKTKTSVILKTKILQVSIPEKQKIYSILLNLSPNVFDSIIYDIFKHIEENYSTLNPKDKACLLEYLIAIPDSVFNIIGLNLYKIIIQDIKADEDKKFKLAIHTRDYVFRMMGVPKTELPQYIQSQLMSTPVKTQIADNIFEFEPKVFPIQQIDFFSEMFVEYASSCFINTNNEEYFDAISQTFDKIIFYYSCVGYSKFRILKIYISHPSLVEKCSNLCYKIKSSMNISWSIVLPALLSNQLCTDAMVNVEYLPGELYSLVYALGAHPCQGFVNLDDIEFKANKNISIIEKIKEINKIREIKEKESSKSLYEDNINSIIKDDSIYNYVQDDYDKYYIPTLKKLFIKNFDIISQHAPLMDLFLRKCLVFNSYEAMGEIIQESFRNLESNFLNSEIEIIPLLYLLQTLEMNTCVETEDFKGEWVSSVLAKIIKMISDSEESWATIFKILQITMEDETLIHNNFILIRAITEDSLEFLTDEMIVRLAAMTAKVCQISSDMNISLSGLVILEDMSVYIGKRPHLWQSFMGSLITLLYCAISESAIKFIFRCVKDELGKENKNLNFMEKNIFTVLLDFMKNIKEHKSIKSQEEGFELMILIMESLNELLKKSDKFTTFSASYLLFIKEILIHENMPLEEKFKHTLAILCTDSLRSCLKYKNTLIQTYTNIIRSIPLDYKPAVYLSLLNLFNDLPFTVNDIKPILKLFTRFMKMSIEDSHGINEIQIKILEICDFVGKNMKDESLKWELELLYCEWIWIGDIELTNHLFCLIPKDISDCVERNNNKKDEVMDYGPHNELNDASLLTSRYKKDNTLKSSEIKKYIPIENRFPYSDIFCKIIMNISNILLSDKHFWLKGIECLKNIFLSVKKINDDQIFKCVIEISEKILPKDSNINFCEISSFYGYTSNNENGGWVKMRKEERILIEYLEVYDEIVKQLSYKASNDTSNKVINDLVRRGYLVIYNLTNIKDGSFRENLSFLAYSILFRESKNLITQELLIERIKKVLSGYVYEIRIYNSFLPKVKSEEVLMILNNLLEKKEKDLIEFVKIELIACLEAKNSEIITGIKKCMEILFSN</sequence>
<reference evidence="2 3" key="1">
    <citation type="submission" date="2019-01" db="EMBL/GenBank/DDBJ databases">
        <title>Genomes sequencing and comparative genomics of infectious freshwater microsporidia, Cucumispora dikerogammari and Thelohania contejeani.</title>
        <authorList>
            <person name="Cormier A."/>
            <person name="Giraud I."/>
            <person name="Wattier R."/>
            <person name="Teixeira M."/>
            <person name="Grandjean F."/>
            <person name="Rigaud T."/>
            <person name="Cordaux R."/>
        </authorList>
    </citation>
    <scope>NUCLEOTIDE SEQUENCE [LARGE SCALE GENOMIC DNA]</scope>
    <source>
        <strain evidence="2">T1</strain>
        <tissue evidence="2">Spores</tissue>
    </source>
</reference>
<feature type="domain" description="Mon2/Sec7/BIG1-like dimerisation and cyclophilin-binding" evidence="1">
    <location>
        <begin position="7"/>
        <end position="170"/>
    </location>
</feature>
<organism evidence="2 3">
    <name type="scientific">Astathelohania contejeani</name>
    <dbReference type="NCBI Taxonomy" id="164912"/>
    <lineage>
        <taxon>Eukaryota</taxon>
        <taxon>Fungi</taxon>
        <taxon>Fungi incertae sedis</taxon>
        <taxon>Microsporidia</taxon>
        <taxon>Astathelohaniidae</taxon>
        <taxon>Astathelohania</taxon>
    </lineage>
</organism>
<evidence type="ECO:0000313" key="2">
    <source>
        <dbReference type="EMBL" id="KAF7684516.1"/>
    </source>
</evidence>
<accession>A0ABQ7I278</accession>
<dbReference type="EMBL" id="SBIQ01000010">
    <property type="protein sequence ID" value="KAF7684516.1"/>
    <property type="molecule type" value="Genomic_DNA"/>
</dbReference>
<proteinExistence type="predicted"/>
<evidence type="ECO:0000313" key="3">
    <source>
        <dbReference type="Proteomes" id="UP001516464"/>
    </source>
</evidence>
<evidence type="ECO:0000259" key="1">
    <source>
        <dbReference type="Pfam" id="PF16213"/>
    </source>
</evidence>
<comment type="caution">
    <text evidence="2">The sequence shown here is derived from an EMBL/GenBank/DDBJ whole genome shotgun (WGS) entry which is preliminary data.</text>
</comment>
<keyword evidence="3" id="KW-1185">Reference proteome</keyword>
<gene>
    <name evidence="2" type="ORF">TCON_0290</name>
</gene>